<protein>
    <submittedName>
        <fullName evidence="1">Uncharacterized protein</fullName>
    </submittedName>
</protein>
<proteinExistence type="predicted"/>
<dbReference type="AlphaFoldDB" id="X1VCZ0"/>
<organism evidence="1">
    <name type="scientific">marine sediment metagenome</name>
    <dbReference type="NCBI Taxonomy" id="412755"/>
    <lineage>
        <taxon>unclassified sequences</taxon>
        <taxon>metagenomes</taxon>
        <taxon>ecological metagenomes</taxon>
    </lineage>
</organism>
<evidence type="ECO:0000313" key="1">
    <source>
        <dbReference type="EMBL" id="GAJ11691.1"/>
    </source>
</evidence>
<comment type="caution">
    <text evidence="1">The sequence shown here is derived from an EMBL/GenBank/DDBJ whole genome shotgun (WGS) entry which is preliminary data.</text>
</comment>
<feature type="non-terminal residue" evidence="1">
    <location>
        <position position="102"/>
    </location>
</feature>
<sequence>MARSALEHFQRRLALVAYFRHVFGVEDVHDPQSMRRFYDLLKDQEGYDAEGRSYVYGILRNRVRGIRSADLLRYDANVKRHTDALNRRRAEPITLKYFQILA</sequence>
<accession>X1VCZ0</accession>
<reference evidence="1" key="1">
    <citation type="journal article" date="2014" name="Front. Microbiol.">
        <title>High frequency of phylogenetically diverse reductive dehalogenase-homologous genes in deep subseafloor sedimentary metagenomes.</title>
        <authorList>
            <person name="Kawai M."/>
            <person name="Futagami T."/>
            <person name="Toyoda A."/>
            <person name="Takaki Y."/>
            <person name="Nishi S."/>
            <person name="Hori S."/>
            <person name="Arai W."/>
            <person name="Tsubouchi T."/>
            <person name="Morono Y."/>
            <person name="Uchiyama I."/>
            <person name="Ito T."/>
            <person name="Fujiyama A."/>
            <person name="Inagaki F."/>
            <person name="Takami H."/>
        </authorList>
    </citation>
    <scope>NUCLEOTIDE SEQUENCE</scope>
    <source>
        <strain evidence="1">Expedition CK06-06</strain>
    </source>
</reference>
<gene>
    <name evidence="1" type="ORF">S12H4_43917</name>
</gene>
<dbReference type="EMBL" id="BARW01027004">
    <property type="protein sequence ID" value="GAJ11691.1"/>
    <property type="molecule type" value="Genomic_DNA"/>
</dbReference>
<name>X1VCZ0_9ZZZZ</name>